<comment type="caution">
    <text evidence="2">The sequence shown here is derived from an EMBL/GenBank/DDBJ whole genome shotgun (WGS) entry which is preliminary data.</text>
</comment>
<dbReference type="Gene3D" id="1.10.10.10">
    <property type="entry name" value="Winged helix-like DNA-binding domain superfamily/Winged helix DNA-binding domain"/>
    <property type="match status" value="1"/>
</dbReference>
<sequence length="331" mass="36189">MDRVILPAAEYERQKKPRFTAISTTELMAIEFPPIRWTVSGYVAEGLSILAGRQKLGKTWLAIDWAIAVACGGVAMGSIYCEQGDVLYIDMENGPRRIQGRIDILFPSERLRPDLSRLRWVSDAPALNKGFLDALEDWRLTVDQPRLVVIDVLQRIKPSGNANQTSYESDYAAFSGLQAWATRNRVAVVALHHTRKGGADDPLEALSGSNGLSACADTTLVLDRDHEGVTLYVRGRDVEEKESALTFAGGVWIVTGEAADVRRSSERGNILAALEEATEPMSPTDLSNVTGMKNGNIRRLLHSMLKAGEVQKSGRGGYLHLKNATANSPGE</sequence>
<dbReference type="GO" id="GO:0003677">
    <property type="term" value="F:DNA binding"/>
    <property type="evidence" value="ECO:0007669"/>
    <property type="project" value="InterPro"/>
</dbReference>
<accession>A0A942IBS2</accession>
<evidence type="ECO:0000313" key="2">
    <source>
        <dbReference type="EMBL" id="MBS3652580.1"/>
    </source>
</evidence>
<dbReference type="GO" id="GO:0006355">
    <property type="term" value="P:regulation of DNA-templated transcription"/>
    <property type="evidence" value="ECO:0007669"/>
    <property type="project" value="InterPro"/>
</dbReference>
<dbReference type="InterPro" id="IPR036388">
    <property type="entry name" value="WH-like_DNA-bd_sf"/>
</dbReference>
<keyword evidence="3" id="KW-1185">Reference proteome</keyword>
<dbReference type="RefSeq" id="WP_188258130.1">
    <property type="nucleotide sequence ID" value="NZ_JABVCF010000033.1"/>
</dbReference>
<feature type="domain" description="HTH iclR-type" evidence="1">
    <location>
        <begin position="269"/>
        <end position="312"/>
    </location>
</feature>
<dbReference type="SUPFAM" id="SSF46785">
    <property type="entry name" value="Winged helix' DNA-binding domain"/>
    <property type="match status" value="1"/>
</dbReference>
<dbReference type="Pfam" id="PF13481">
    <property type="entry name" value="AAA_25"/>
    <property type="match status" value="1"/>
</dbReference>
<protein>
    <submittedName>
        <fullName evidence="2">AAA family ATPase</fullName>
    </submittedName>
</protein>
<dbReference type="SUPFAM" id="SSF52540">
    <property type="entry name" value="P-loop containing nucleoside triphosphate hydrolases"/>
    <property type="match status" value="1"/>
</dbReference>
<name>A0A942IBS2_9HYPH</name>
<organism evidence="2 3">
    <name type="scientific">Pseudaminobacter soli</name>
    <name type="common">ex Zhang et al. 2022</name>
    <dbReference type="NCBI Taxonomy" id="2831468"/>
    <lineage>
        <taxon>Bacteria</taxon>
        <taxon>Pseudomonadati</taxon>
        <taxon>Pseudomonadota</taxon>
        <taxon>Alphaproteobacteria</taxon>
        <taxon>Hyphomicrobiales</taxon>
        <taxon>Phyllobacteriaceae</taxon>
        <taxon>Pseudaminobacter</taxon>
    </lineage>
</organism>
<evidence type="ECO:0000313" key="3">
    <source>
        <dbReference type="Proteomes" id="UP000680348"/>
    </source>
</evidence>
<dbReference type="InterPro" id="IPR005471">
    <property type="entry name" value="Tscrpt_reg_IclR_N"/>
</dbReference>
<dbReference type="Pfam" id="PF09339">
    <property type="entry name" value="HTH_IclR"/>
    <property type="match status" value="1"/>
</dbReference>
<dbReference type="InterPro" id="IPR027417">
    <property type="entry name" value="P-loop_NTPase"/>
</dbReference>
<dbReference type="Proteomes" id="UP000680348">
    <property type="component" value="Unassembled WGS sequence"/>
</dbReference>
<dbReference type="InterPro" id="IPR036390">
    <property type="entry name" value="WH_DNA-bd_sf"/>
</dbReference>
<gene>
    <name evidence="2" type="ORF">KEU06_28805</name>
</gene>
<evidence type="ECO:0000259" key="1">
    <source>
        <dbReference type="Pfam" id="PF09339"/>
    </source>
</evidence>
<dbReference type="AlphaFoldDB" id="A0A942IBS2"/>
<dbReference type="Gene3D" id="3.40.50.300">
    <property type="entry name" value="P-loop containing nucleotide triphosphate hydrolases"/>
    <property type="match status" value="1"/>
</dbReference>
<proteinExistence type="predicted"/>
<reference evidence="2" key="1">
    <citation type="submission" date="2021-04" db="EMBL/GenBank/DDBJ databases">
        <title>Pseudaminobacter soli sp. nov., isolated from paddy soil contaminated by heavy metals.</title>
        <authorList>
            <person name="Zhang K."/>
        </authorList>
    </citation>
    <scope>NUCLEOTIDE SEQUENCE</scope>
    <source>
        <strain evidence="2">19-2017</strain>
    </source>
</reference>
<dbReference type="EMBL" id="JAGWCR010000033">
    <property type="protein sequence ID" value="MBS3652580.1"/>
    <property type="molecule type" value="Genomic_DNA"/>
</dbReference>